<dbReference type="Gene3D" id="3.30.310.70">
    <property type="entry name" value="TT1751-like domain"/>
    <property type="match status" value="1"/>
</dbReference>
<keyword evidence="3" id="KW-1185">Reference proteome</keyword>
<gene>
    <name evidence="2" type="ORF">D7I47_02435</name>
</gene>
<dbReference type="InterPro" id="IPR035923">
    <property type="entry name" value="TT1751-like_sf"/>
</dbReference>
<dbReference type="Proteomes" id="UP000278886">
    <property type="component" value="Chromosome"/>
</dbReference>
<dbReference type="AlphaFoldDB" id="A0A387B4H6"/>
<proteinExistence type="predicted"/>
<dbReference type="PANTHER" id="PTHR38342:SF2">
    <property type="entry name" value="INNER MEMBRANE OR EXPORTED"/>
    <property type="match status" value="1"/>
</dbReference>
<feature type="domain" description="DUF302" evidence="1">
    <location>
        <begin position="72"/>
        <end position="133"/>
    </location>
</feature>
<sequence>MLALRDPDHPVRCWRRTSGPNRHQRRTADPAVIAFDSRTGSVTVFVERPVVQVVGLIERWVREKGAVVFDVIDHGAAARAAGLELREEVVIVFGNPRVGTVLMEQDPNVALDLPLRVLVYEDRGNSVVTYRDPNQLRQLYDVGASDEVIDQLSALMHELVTELTVGASNGSASVG</sequence>
<dbReference type="EMBL" id="CP032630">
    <property type="protein sequence ID" value="AYF97217.1"/>
    <property type="molecule type" value="Genomic_DNA"/>
</dbReference>
<organism evidence="2 3">
    <name type="scientific">Protaetiibacter intestinalis</name>
    <dbReference type="NCBI Taxonomy" id="2419774"/>
    <lineage>
        <taxon>Bacteria</taxon>
        <taxon>Bacillati</taxon>
        <taxon>Actinomycetota</taxon>
        <taxon>Actinomycetes</taxon>
        <taxon>Micrococcales</taxon>
        <taxon>Microbacteriaceae</taxon>
        <taxon>Protaetiibacter</taxon>
    </lineage>
</organism>
<name>A0A387B4H6_9MICO</name>
<dbReference type="SUPFAM" id="SSF103247">
    <property type="entry name" value="TT1751-like"/>
    <property type="match status" value="1"/>
</dbReference>
<evidence type="ECO:0000313" key="2">
    <source>
        <dbReference type="EMBL" id="AYF97217.1"/>
    </source>
</evidence>
<dbReference type="PANTHER" id="PTHR38342">
    <property type="entry name" value="SLR5037 PROTEIN"/>
    <property type="match status" value="1"/>
</dbReference>
<dbReference type="Pfam" id="PF03625">
    <property type="entry name" value="DUF302"/>
    <property type="match status" value="1"/>
</dbReference>
<dbReference type="KEGG" id="lyd:D7I47_02435"/>
<evidence type="ECO:0000313" key="3">
    <source>
        <dbReference type="Proteomes" id="UP000278886"/>
    </source>
</evidence>
<dbReference type="InterPro" id="IPR005180">
    <property type="entry name" value="DUF302"/>
</dbReference>
<reference evidence="3" key="1">
    <citation type="submission" date="2018-09" db="EMBL/GenBank/DDBJ databases">
        <title>Genome sequencing of strain 2DFWR-13.</title>
        <authorList>
            <person name="Heo J."/>
            <person name="Kim S.-J."/>
            <person name="Kwon S.-W."/>
        </authorList>
    </citation>
    <scope>NUCLEOTIDE SEQUENCE [LARGE SCALE GENOMIC DNA]</scope>
    <source>
        <strain evidence="3">2DFWR-13</strain>
    </source>
</reference>
<dbReference type="CDD" id="cd14797">
    <property type="entry name" value="DUF302"/>
    <property type="match status" value="1"/>
</dbReference>
<accession>A0A387B4H6</accession>
<protein>
    <submittedName>
        <fullName evidence="2">DUF302 domain-containing protein</fullName>
    </submittedName>
</protein>
<evidence type="ECO:0000259" key="1">
    <source>
        <dbReference type="Pfam" id="PF03625"/>
    </source>
</evidence>